<dbReference type="InterPro" id="IPR037682">
    <property type="entry name" value="TonB_C"/>
</dbReference>
<comment type="caution">
    <text evidence="6">The sequence shown here is derived from an EMBL/GenBank/DDBJ whole genome shotgun (WGS) entry which is preliminary data.</text>
</comment>
<protein>
    <submittedName>
        <fullName evidence="6">TonB domain-containing protein</fullName>
    </submittedName>
</protein>
<dbReference type="OrthoDB" id="6335014at2"/>
<proteinExistence type="predicted"/>
<organism evidence="6 7">
    <name type="scientific">Aeromonas molluscorum 848</name>
    <dbReference type="NCBI Taxonomy" id="1268236"/>
    <lineage>
        <taxon>Bacteria</taxon>
        <taxon>Pseudomonadati</taxon>
        <taxon>Pseudomonadota</taxon>
        <taxon>Gammaproteobacteria</taxon>
        <taxon>Aeromonadales</taxon>
        <taxon>Aeromonadaceae</taxon>
        <taxon>Aeromonas</taxon>
    </lineage>
</organism>
<dbReference type="SUPFAM" id="SSF74653">
    <property type="entry name" value="TolA/TonB C-terminal domain"/>
    <property type="match status" value="1"/>
</dbReference>
<gene>
    <name evidence="6" type="ORF">G113_04698</name>
</gene>
<evidence type="ECO:0000313" key="6">
    <source>
        <dbReference type="EMBL" id="EOD56275.1"/>
    </source>
</evidence>
<evidence type="ECO:0000259" key="5">
    <source>
        <dbReference type="PROSITE" id="PS52015"/>
    </source>
</evidence>
<evidence type="ECO:0000256" key="1">
    <source>
        <dbReference type="ARBA" id="ARBA00004167"/>
    </source>
</evidence>
<dbReference type="InterPro" id="IPR006260">
    <property type="entry name" value="TonB/TolA_C"/>
</dbReference>
<dbReference type="EMBL" id="AQGQ01000016">
    <property type="protein sequence ID" value="EOD56275.1"/>
    <property type="molecule type" value="Genomic_DNA"/>
</dbReference>
<dbReference type="PROSITE" id="PS52015">
    <property type="entry name" value="TONB_CTD"/>
    <property type="match status" value="1"/>
</dbReference>
<dbReference type="Gene3D" id="3.30.1150.10">
    <property type="match status" value="1"/>
</dbReference>
<dbReference type="RefSeq" id="WP_005894259.1">
    <property type="nucleotide sequence ID" value="NZ_AQGQ01000016.1"/>
</dbReference>
<keyword evidence="2" id="KW-0812">Transmembrane</keyword>
<evidence type="ECO:0000256" key="2">
    <source>
        <dbReference type="ARBA" id="ARBA00022692"/>
    </source>
</evidence>
<evidence type="ECO:0000313" key="7">
    <source>
        <dbReference type="Proteomes" id="UP000013526"/>
    </source>
</evidence>
<keyword evidence="7" id="KW-1185">Reference proteome</keyword>
<feature type="domain" description="TonB C-terminal" evidence="5">
    <location>
        <begin position="36"/>
        <end position="133"/>
    </location>
</feature>
<keyword evidence="3" id="KW-1133">Transmembrane helix</keyword>
<accession>R1GXM8</accession>
<dbReference type="GO" id="GO:0055085">
    <property type="term" value="P:transmembrane transport"/>
    <property type="evidence" value="ECO:0007669"/>
    <property type="project" value="InterPro"/>
</dbReference>
<dbReference type="Pfam" id="PF03544">
    <property type="entry name" value="TonB_C"/>
    <property type="match status" value="1"/>
</dbReference>
<dbReference type="AlphaFoldDB" id="R1GXM8"/>
<comment type="subcellular location">
    <subcellularLocation>
        <location evidence="1">Membrane</location>
        <topology evidence="1">Single-pass membrane protein</topology>
    </subcellularLocation>
</comment>
<dbReference type="Proteomes" id="UP000013526">
    <property type="component" value="Unassembled WGS sequence"/>
</dbReference>
<name>R1GXM8_9GAMM</name>
<dbReference type="NCBIfam" id="TIGR01352">
    <property type="entry name" value="tonB_Cterm"/>
    <property type="match status" value="1"/>
</dbReference>
<keyword evidence="4" id="KW-0472">Membrane</keyword>
<reference evidence="6 7" key="1">
    <citation type="journal article" date="2013" name="Genome Announc.">
        <title>Draft Genome Sequence of Aeromonas molluscorum Strain 848TT, Isolated from Bivalve Molluscs.</title>
        <authorList>
            <person name="Spataro N."/>
            <person name="Farfan M."/>
            <person name="Albarral V."/>
            <person name="Sanglas A."/>
            <person name="Loren J.G."/>
            <person name="Fuste M.C."/>
            <person name="Bosch E."/>
        </authorList>
    </citation>
    <scope>NUCLEOTIDE SEQUENCE [LARGE SCALE GENOMIC DNA]</scope>
    <source>
        <strain evidence="6 7">848</strain>
    </source>
</reference>
<dbReference type="PATRIC" id="fig|1268236.3.peg.937"/>
<evidence type="ECO:0000256" key="3">
    <source>
        <dbReference type="ARBA" id="ARBA00022989"/>
    </source>
</evidence>
<sequence>MNKIIVLSVALLGISACSQQSQSLDFGPRPLSSASDVAANWQPSHKVEPRYPKEAVAAGEMGCATLEYLITPSGEAAQMRIVSRTDERFSDAAIEALSRWQWQPTEFNKSHQTLKSQTRFDFCIELNGEPCKHSLLDQTCEGSSSVTSTAKIYTQVR</sequence>
<dbReference type="GO" id="GO:0016020">
    <property type="term" value="C:membrane"/>
    <property type="evidence" value="ECO:0007669"/>
    <property type="project" value="UniProtKB-SubCell"/>
</dbReference>
<evidence type="ECO:0000256" key="4">
    <source>
        <dbReference type="ARBA" id="ARBA00023136"/>
    </source>
</evidence>
<dbReference type="PROSITE" id="PS51257">
    <property type="entry name" value="PROKAR_LIPOPROTEIN"/>
    <property type="match status" value="1"/>
</dbReference>